<evidence type="ECO:0000256" key="7">
    <source>
        <dbReference type="SAM" id="MobiDB-lite"/>
    </source>
</evidence>
<dbReference type="GO" id="GO:0009252">
    <property type="term" value="P:peptidoglycan biosynthetic process"/>
    <property type="evidence" value="ECO:0007669"/>
    <property type="project" value="UniProtKB-UniPathway"/>
</dbReference>
<dbReference type="GO" id="GO:0008360">
    <property type="term" value="P:regulation of cell shape"/>
    <property type="evidence" value="ECO:0007669"/>
    <property type="project" value="UniProtKB-KW"/>
</dbReference>
<evidence type="ECO:0000259" key="8">
    <source>
        <dbReference type="Pfam" id="PF01471"/>
    </source>
</evidence>
<dbReference type="KEGG" id="evi:Echvi_2133"/>
<feature type="domain" description="L,D-TPase catalytic" evidence="9">
    <location>
        <begin position="299"/>
        <end position="462"/>
    </location>
</feature>
<keyword evidence="6" id="KW-0961">Cell wall biogenesis/degradation</keyword>
<dbReference type="RefSeq" id="WP_015265943.1">
    <property type="nucleotide sequence ID" value="NC_019904.1"/>
</dbReference>
<keyword evidence="3" id="KW-0808">Transferase</keyword>
<keyword evidence="4" id="KW-0133">Cell shape</keyword>
<feature type="region of interest" description="Disordered" evidence="7">
    <location>
        <begin position="129"/>
        <end position="148"/>
    </location>
</feature>
<evidence type="ECO:0000313" key="12">
    <source>
        <dbReference type="Proteomes" id="UP000010796"/>
    </source>
</evidence>
<dbReference type="InterPro" id="IPR036366">
    <property type="entry name" value="PGBDSf"/>
</dbReference>
<dbReference type="InterPro" id="IPR052905">
    <property type="entry name" value="LD-transpeptidase_YkuD-like"/>
</dbReference>
<feature type="domain" description="Peptidoglycan binding-like" evidence="8">
    <location>
        <begin position="215"/>
        <end position="268"/>
    </location>
</feature>
<protein>
    <recommendedName>
        <fullName evidence="13">Murein L,D-transpeptidase</fullName>
    </recommendedName>
</protein>
<dbReference type="GO" id="GO:0004180">
    <property type="term" value="F:carboxypeptidase activity"/>
    <property type="evidence" value="ECO:0007669"/>
    <property type="project" value="UniProtKB-ARBA"/>
</dbReference>
<evidence type="ECO:0000256" key="2">
    <source>
        <dbReference type="ARBA" id="ARBA00005992"/>
    </source>
</evidence>
<evidence type="ECO:0008006" key="13">
    <source>
        <dbReference type="Google" id="ProtNLM"/>
    </source>
</evidence>
<evidence type="ECO:0000256" key="6">
    <source>
        <dbReference type="ARBA" id="ARBA00023316"/>
    </source>
</evidence>
<comment type="similarity">
    <text evidence="2">Belongs to the YkuD family.</text>
</comment>
<dbReference type="PANTHER" id="PTHR41533">
    <property type="entry name" value="L,D-TRANSPEPTIDASE HI_1667-RELATED"/>
    <property type="match status" value="1"/>
</dbReference>
<dbReference type="eggNOG" id="COG2989">
    <property type="taxonomic scope" value="Bacteria"/>
</dbReference>
<accession>L0FWU7</accession>
<dbReference type="Gene3D" id="1.10.101.10">
    <property type="entry name" value="PGBD-like superfamily/PGBD"/>
    <property type="match status" value="1"/>
</dbReference>
<evidence type="ECO:0000259" key="10">
    <source>
        <dbReference type="Pfam" id="PF20142"/>
    </source>
</evidence>
<dbReference type="Pfam" id="PF03734">
    <property type="entry name" value="YkuD"/>
    <property type="match status" value="1"/>
</dbReference>
<dbReference type="SUPFAM" id="SSF47090">
    <property type="entry name" value="PGBD-like"/>
    <property type="match status" value="1"/>
</dbReference>
<dbReference type="GO" id="GO:0016740">
    <property type="term" value="F:transferase activity"/>
    <property type="evidence" value="ECO:0007669"/>
    <property type="project" value="UniProtKB-KW"/>
</dbReference>
<keyword evidence="12" id="KW-1185">Reference proteome</keyword>
<dbReference type="InterPro" id="IPR045380">
    <property type="entry name" value="LD_TPept_scaffold_dom"/>
</dbReference>
<keyword evidence="5" id="KW-0573">Peptidoglycan synthesis</keyword>
<dbReference type="HOGENOM" id="CLU_020360_3_1_10"/>
<dbReference type="Proteomes" id="UP000010796">
    <property type="component" value="Chromosome"/>
</dbReference>
<dbReference type="Pfam" id="PF01471">
    <property type="entry name" value="PG_binding_1"/>
    <property type="match status" value="1"/>
</dbReference>
<dbReference type="STRING" id="926556.Echvi_2133"/>
<dbReference type="InterPro" id="IPR038063">
    <property type="entry name" value="Transpep_catalytic_dom"/>
</dbReference>
<organism evidence="11 12">
    <name type="scientific">Echinicola vietnamensis (strain DSM 17526 / LMG 23754 / KMM 6221)</name>
    <dbReference type="NCBI Taxonomy" id="926556"/>
    <lineage>
        <taxon>Bacteria</taxon>
        <taxon>Pseudomonadati</taxon>
        <taxon>Bacteroidota</taxon>
        <taxon>Cytophagia</taxon>
        <taxon>Cytophagales</taxon>
        <taxon>Cyclobacteriaceae</taxon>
        <taxon>Echinicola</taxon>
    </lineage>
</organism>
<dbReference type="Gene3D" id="2.40.440.10">
    <property type="entry name" value="L,D-transpeptidase catalytic domain-like"/>
    <property type="match status" value="1"/>
</dbReference>
<dbReference type="InterPro" id="IPR036365">
    <property type="entry name" value="PGBD-like_sf"/>
</dbReference>
<evidence type="ECO:0000259" key="9">
    <source>
        <dbReference type="Pfam" id="PF03734"/>
    </source>
</evidence>
<dbReference type="OrthoDB" id="9778545at2"/>
<proteinExistence type="inferred from homology"/>
<reference evidence="12" key="1">
    <citation type="submission" date="2012-02" db="EMBL/GenBank/DDBJ databases">
        <title>The complete genome of Echinicola vietnamensis DSM 17526.</title>
        <authorList>
            <person name="Lucas S."/>
            <person name="Copeland A."/>
            <person name="Lapidus A."/>
            <person name="Glavina del Rio T."/>
            <person name="Dalin E."/>
            <person name="Tice H."/>
            <person name="Bruce D."/>
            <person name="Goodwin L."/>
            <person name="Pitluck S."/>
            <person name="Peters L."/>
            <person name="Ovchinnikova G."/>
            <person name="Teshima H."/>
            <person name="Kyrpides N."/>
            <person name="Mavromatis K."/>
            <person name="Ivanova N."/>
            <person name="Brettin T."/>
            <person name="Detter J.C."/>
            <person name="Han C."/>
            <person name="Larimer F."/>
            <person name="Land M."/>
            <person name="Hauser L."/>
            <person name="Markowitz V."/>
            <person name="Cheng J.-F."/>
            <person name="Hugenholtz P."/>
            <person name="Woyke T."/>
            <person name="Wu D."/>
            <person name="Brambilla E."/>
            <person name="Klenk H.-P."/>
            <person name="Eisen J.A."/>
        </authorList>
    </citation>
    <scope>NUCLEOTIDE SEQUENCE [LARGE SCALE GENOMIC DNA]</scope>
    <source>
        <strain evidence="12">DSM 17526 / LMG 23754 / KMM 6221</strain>
    </source>
</reference>
<dbReference type="EMBL" id="CP003346">
    <property type="protein sequence ID" value="AGA78384.1"/>
    <property type="molecule type" value="Genomic_DNA"/>
</dbReference>
<dbReference type="Pfam" id="PF20142">
    <property type="entry name" value="Scaffold"/>
    <property type="match status" value="1"/>
</dbReference>
<sequence>MNRCQKWIVLGFLFFAACSPEVDENTLQTLKEELQGKALEEVYEAFEYQPIWINGSGLSADGEEFMEILQRDIAADGLDKDNYHYAPLQQQLDKLEQDGGASALVELELIMSEAFVRLAHDLHYGRVDPSDRSSKWKMEPKSSDVNEEEALASVGKGKASSIRELLEDLRPQNTLYDGLRSALESLLNEKSDFGDTPIHYDGALEVSDRAEVILQVRRVLEAMGEQGLSQAEQPQVYDEDLANAVKRFQKRHGLKEDGVLGEDFWRAINYSKEDLMVKLKVNLERLRWLPDFLSQEGPKVLVNIPNYYMDYVVDQDTVFSTRAVVGKEYYQTPVFAAKMNYLVFSPYWNLPEGILWAETIPAILKDKNYLSAHHMEVVDKEGQRIDPSNISWKKLKKEEGFPYLIRQRPGDENALGRVKFMFPNTYNIYIHDSPAKALFDRDERAFSHGCIRIADPDGFAAVLLKDDQEWGKDSIANAMKLEEEKQVNLAVKPSVWILYLTAWKSAEGLQLREDVYGSDLQLAQKMEEKVSKAYF</sequence>
<dbReference type="PROSITE" id="PS51257">
    <property type="entry name" value="PROKAR_LIPOPROTEIN"/>
    <property type="match status" value="1"/>
</dbReference>
<dbReference type="GO" id="GO:0071555">
    <property type="term" value="P:cell wall organization"/>
    <property type="evidence" value="ECO:0007669"/>
    <property type="project" value="UniProtKB-KW"/>
</dbReference>
<dbReference type="SUPFAM" id="SSF141523">
    <property type="entry name" value="L,D-transpeptidase catalytic domain-like"/>
    <property type="match status" value="1"/>
</dbReference>
<comment type="pathway">
    <text evidence="1">Cell wall biogenesis; peptidoglycan biosynthesis.</text>
</comment>
<evidence type="ECO:0000256" key="4">
    <source>
        <dbReference type="ARBA" id="ARBA00022960"/>
    </source>
</evidence>
<dbReference type="PANTHER" id="PTHR41533:SF2">
    <property type="entry name" value="BLR7131 PROTEIN"/>
    <property type="match status" value="1"/>
</dbReference>
<dbReference type="UniPathway" id="UPA00219"/>
<evidence type="ECO:0000256" key="3">
    <source>
        <dbReference type="ARBA" id="ARBA00022679"/>
    </source>
</evidence>
<dbReference type="CDD" id="cd16913">
    <property type="entry name" value="YkuD_like"/>
    <property type="match status" value="1"/>
</dbReference>
<dbReference type="InterPro" id="IPR002477">
    <property type="entry name" value="Peptidoglycan-bd-like"/>
</dbReference>
<dbReference type="AlphaFoldDB" id="L0FWU7"/>
<feature type="compositionally biased region" description="Basic and acidic residues" evidence="7">
    <location>
        <begin position="129"/>
        <end position="144"/>
    </location>
</feature>
<name>L0FWU7_ECHVK</name>
<evidence type="ECO:0000313" key="11">
    <source>
        <dbReference type="EMBL" id="AGA78384.1"/>
    </source>
</evidence>
<dbReference type="InterPro" id="IPR005490">
    <property type="entry name" value="LD_TPept_cat_dom"/>
</dbReference>
<feature type="domain" description="L,D-transpeptidase scaffold" evidence="10">
    <location>
        <begin position="37"/>
        <end position="183"/>
    </location>
</feature>
<gene>
    <name evidence="11" type="ordered locus">Echvi_2133</name>
</gene>
<evidence type="ECO:0000256" key="5">
    <source>
        <dbReference type="ARBA" id="ARBA00022984"/>
    </source>
</evidence>
<dbReference type="eggNOG" id="COG4585">
    <property type="taxonomic scope" value="Bacteria"/>
</dbReference>
<evidence type="ECO:0000256" key="1">
    <source>
        <dbReference type="ARBA" id="ARBA00004752"/>
    </source>
</evidence>